<evidence type="ECO:0000256" key="1">
    <source>
        <dbReference type="ARBA" id="ARBA00023015"/>
    </source>
</evidence>
<dbReference type="PANTHER" id="PTHR47506:SF6">
    <property type="entry name" value="HTH-TYPE TRANSCRIPTIONAL REPRESSOR NEMR"/>
    <property type="match status" value="1"/>
</dbReference>
<evidence type="ECO:0000256" key="4">
    <source>
        <dbReference type="PROSITE-ProRule" id="PRU00335"/>
    </source>
</evidence>
<dbReference type="AlphaFoldDB" id="A0A2J7TLX1"/>
<reference evidence="6 7" key="1">
    <citation type="submission" date="2017-10" db="EMBL/GenBank/DDBJ databases">
        <title>Genome announcement of Methylocella silvestris TVC from permafrost.</title>
        <authorList>
            <person name="Wang J."/>
            <person name="Geng K."/>
            <person name="Ul-Haque F."/>
            <person name="Crombie A.T."/>
            <person name="Street L.E."/>
            <person name="Wookey P.A."/>
            <person name="Murrell J.C."/>
            <person name="Pratscher J."/>
        </authorList>
    </citation>
    <scope>NUCLEOTIDE SEQUENCE [LARGE SCALE GENOMIC DNA]</scope>
    <source>
        <strain evidence="6 7">TVC</strain>
    </source>
</reference>
<organism evidence="6 7">
    <name type="scientific">Methylocella silvestris</name>
    <dbReference type="NCBI Taxonomy" id="199596"/>
    <lineage>
        <taxon>Bacteria</taxon>
        <taxon>Pseudomonadati</taxon>
        <taxon>Pseudomonadota</taxon>
        <taxon>Alphaproteobacteria</taxon>
        <taxon>Hyphomicrobiales</taxon>
        <taxon>Beijerinckiaceae</taxon>
        <taxon>Methylocella</taxon>
    </lineage>
</organism>
<dbReference type="PANTHER" id="PTHR47506">
    <property type="entry name" value="TRANSCRIPTIONAL REGULATORY PROTEIN"/>
    <property type="match status" value="1"/>
</dbReference>
<dbReference type="RefSeq" id="WP_102842069.1">
    <property type="nucleotide sequence ID" value="NZ_PDZR01000001.1"/>
</dbReference>
<gene>
    <name evidence="6" type="ORF">CR492_02330</name>
</gene>
<evidence type="ECO:0000256" key="2">
    <source>
        <dbReference type="ARBA" id="ARBA00023125"/>
    </source>
</evidence>
<evidence type="ECO:0000313" key="7">
    <source>
        <dbReference type="Proteomes" id="UP000236286"/>
    </source>
</evidence>
<dbReference type="Gene3D" id="1.10.357.10">
    <property type="entry name" value="Tetracycline Repressor, domain 2"/>
    <property type="match status" value="1"/>
</dbReference>
<evidence type="ECO:0000259" key="5">
    <source>
        <dbReference type="PROSITE" id="PS50977"/>
    </source>
</evidence>
<comment type="caution">
    <text evidence="6">The sequence shown here is derived from an EMBL/GenBank/DDBJ whole genome shotgun (WGS) entry which is preliminary data.</text>
</comment>
<dbReference type="GO" id="GO:0003677">
    <property type="term" value="F:DNA binding"/>
    <property type="evidence" value="ECO:0007669"/>
    <property type="project" value="UniProtKB-UniRule"/>
</dbReference>
<name>A0A2J7TLX1_METSI</name>
<keyword evidence="2 4" id="KW-0238">DNA-binding</keyword>
<dbReference type="Proteomes" id="UP000236286">
    <property type="component" value="Unassembled WGS sequence"/>
</dbReference>
<protein>
    <submittedName>
        <fullName evidence="6">TetR family transcriptional regulator</fullName>
    </submittedName>
</protein>
<feature type="DNA-binding region" description="H-T-H motif" evidence="4">
    <location>
        <begin position="27"/>
        <end position="46"/>
    </location>
</feature>
<evidence type="ECO:0000313" key="6">
    <source>
        <dbReference type="EMBL" id="PNG27762.1"/>
    </source>
</evidence>
<proteinExistence type="predicted"/>
<dbReference type="SUPFAM" id="SSF46689">
    <property type="entry name" value="Homeodomain-like"/>
    <property type="match status" value="1"/>
</dbReference>
<dbReference type="Pfam" id="PF00440">
    <property type="entry name" value="TetR_N"/>
    <property type="match status" value="1"/>
</dbReference>
<dbReference type="InterPro" id="IPR001647">
    <property type="entry name" value="HTH_TetR"/>
</dbReference>
<sequence>MARASLRENIVDAALERFHAQGFNGCSVQDITEAAGAPKGSFYNHFKTKELLALEALARYRDDSRMGMLFEGDKPPLERLRAHFEFLAARSEGWAFARGCMIGNFAADMADDYPVMREALNETLARWSGAVGSLLRQAQAEGELAQDRDPEVVARFLINSWQGAVMRSRLTKSRAPLDDFLTCAFDLILARPLVAA</sequence>
<dbReference type="OrthoDB" id="9811084at2"/>
<dbReference type="InterPro" id="IPR036271">
    <property type="entry name" value="Tet_transcr_reg_TetR-rel_C_sf"/>
</dbReference>
<dbReference type="SUPFAM" id="SSF48498">
    <property type="entry name" value="Tetracyclin repressor-like, C-terminal domain"/>
    <property type="match status" value="1"/>
</dbReference>
<dbReference type="PRINTS" id="PR00455">
    <property type="entry name" value="HTHTETR"/>
</dbReference>
<feature type="domain" description="HTH tetR-type" evidence="5">
    <location>
        <begin position="4"/>
        <end position="64"/>
    </location>
</feature>
<evidence type="ECO:0000256" key="3">
    <source>
        <dbReference type="ARBA" id="ARBA00023163"/>
    </source>
</evidence>
<keyword evidence="1" id="KW-0805">Transcription regulation</keyword>
<keyword evidence="3" id="KW-0804">Transcription</keyword>
<dbReference type="EMBL" id="PDZR01000001">
    <property type="protein sequence ID" value="PNG27762.1"/>
    <property type="molecule type" value="Genomic_DNA"/>
</dbReference>
<dbReference type="PROSITE" id="PS50977">
    <property type="entry name" value="HTH_TETR_2"/>
    <property type="match status" value="1"/>
</dbReference>
<dbReference type="InterPro" id="IPR011075">
    <property type="entry name" value="TetR_C"/>
</dbReference>
<dbReference type="Pfam" id="PF16925">
    <property type="entry name" value="TetR_C_13"/>
    <property type="match status" value="1"/>
</dbReference>
<dbReference type="InterPro" id="IPR009057">
    <property type="entry name" value="Homeodomain-like_sf"/>
</dbReference>
<accession>A0A2J7TLX1</accession>